<evidence type="ECO:0000256" key="18">
    <source>
        <dbReference type="RuleBase" id="RU003403"/>
    </source>
</evidence>
<evidence type="ECO:0000256" key="4">
    <source>
        <dbReference type="ARBA" id="ARBA00012944"/>
    </source>
</evidence>
<dbReference type="PANTHER" id="PTHR46552">
    <property type="entry name" value="NADH-UBIQUINONE OXIDOREDUCTASE CHAIN 2"/>
    <property type="match status" value="1"/>
</dbReference>
<reference evidence="20" key="1">
    <citation type="journal article" date="2014" name="BMC Evol. Biol.">
        <title>Integrated shotgun sequencing and bioinformatics pipeline allows ultra-fast mitogenome recovery and confirms substantial gene rearrangements in Australian freshwater crayfishes.</title>
        <authorList>
            <person name="Gan H.M."/>
            <person name="Schultz M.B."/>
            <person name="Austin C.M."/>
        </authorList>
    </citation>
    <scope>NUCLEOTIDE SEQUENCE</scope>
</reference>
<feature type="transmembrane region" description="Helical" evidence="18">
    <location>
        <begin position="72"/>
        <end position="96"/>
    </location>
</feature>
<evidence type="ECO:0000256" key="1">
    <source>
        <dbReference type="ARBA" id="ARBA00003257"/>
    </source>
</evidence>
<dbReference type="Pfam" id="PF00361">
    <property type="entry name" value="Proton_antipo_M"/>
    <property type="match status" value="2"/>
</dbReference>
<comment type="function">
    <text evidence="1">Core subunit of the mitochondrial membrane respiratory chain NADH dehydrogenase (Complex I) that is believed to belong to the minimal assembly required for catalysis. Complex I functions in the transfer of electrons from NADH to the respiratory chain. The immediate electron acceptor for the enzyme is believed to be ubiquinone.</text>
</comment>
<keyword evidence="8 18" id="KW-0812">Transmembrane</keyword>
<keyword evidence="11 18" id="KW-0249">Electron transport</keyword>
<dbReference type="GO" id="GO:0005743">
    <property type="term" value="C:mitochondrial inner membrane"/>
    <property type="evidence" value="ECO:0007669"/>
    <property type="project" value="UniProtKB-SubCell"/>
</dbReference>
<proteinExistence type="inferred from homology"/>
<keyword evidence="7 18" id="KW-0679">Respiratory chain</keyword>
<sequence length="335" mass="37292">MPSFSPYKNMFLVLLFSGALLAISSSSWAAAWVGLELNLMSFIPLLSSKTNLLSSEAALKYFLVQALGSAGLIFSSSISFSAAPFFLLTISLALLLKMGSAPFHFWFPQVMEGMNWLHSTLLMTLQKLAPMFLISYLTTSSLCKISIYGAAICSALSGAIGGLNQTSLRKILAYSSINHMSWMLFSMLINETSWIIYFSLYSLIIISITILFASLQAYHFSDLVNLLNGVSSKTISVLALFSLGGFPPFSGFIPKWIVVQELILNLYFYALLLLLFCSLLTLYFYLRLSLYTISLSTPRNKTMISLNPGPSFLVMFTTFWNLFGIFMTSFLMILF</sequence>
<evidence type="ECO:0000256" key="17">
    <source>
        <dbReference type="ARBA" id="ARBA00049551"/>
    </source>
</evidence>
<evidence type="ECO:0000256" key="6">
    <source>
        <dbReference type="ARBA" id="ARBA00022448"/>
    </source>
</evidence>
<dbReference type="PRINTS" id="PR01436">
    <property type="entry name" value="NADHDHGNASE2"/>
</dbReference>
<dbReference type="PANTHER" id="PTHR46552:SF1">
    <property type="entry name" value="NADH-UBIQUINONE OXIDOREDUCTASE CHAIN 2"/>
    <property type="match status" value="1"/>
</dbReference>
<evidence type="ECO:0000256" key="3">
    <source>
        <dbReference type="ARBA" id="ARBA00007012"/>
    </source>
</evidence>
<feature type="transmembrane region" description="Helical" evidence="18">
    <location>
        <begin position="145"/>
        <end position="164"/>
    </location>
</feature>
<comment type="function">
    <text evidence="18">Core subunit of the mitochondrial membrane respiratory chain NADH dehydrogenase (Complex I) which catalyzes electron transfer from NADH through the respiratory chain, using ubiquinone as an electron acceptor. Essential for the catalytic activity and assembly of complex I.</text>
</comment>
<dbReference type="AlphaFoldDB" id="U5TX40"/>
<evidence type="ECO:0000256" key="14">
    <source>
        <dbReference type="ARBA" id="ARBA00023075"/>
    </source>
</evidence>
<dbReference type="GO" id="GO:0008137">
    <property type="term" value="F:NADH dehydrogenase (ubiquinone) activity"/>
    <property type="evidence" value="ECO:0007669"/>
    <property type="project" value="UniProtKB-EC"/>
</dbReference>
<evidence type="ECO:0000256" key="5">
    <source>
        <dbReference type="ARBA" id="ARBA00021008"/>
    </source>
</evidence>
<gene>
    <name evidence="20" type="primary">nad2</name>
</gene>
<feature type="transmembrane region" description="Helical" evidence="18">
    <location>
        <begin position="195"/>
        <end position="214"/>
    </location>
</feature>
<keyword evidence="16 18" id="KW-0472">Membrane</keyword>
<dbReference type="InterPro" id="IPR003917">
    <property type="entry name" value="NADH_UbQ_OxRdtase_chain2"/>
</dbReference>
<keyword evidence="15 18" id="KW-0496">Mitochondrion</keyword>
<keyword evidence="13 18" id="KW-0520">NAD</keyword>
<evidence type="ECO:0000256" key="13">
    <source>
        <dbReference type="ARBA" id="ARBA00023027"/>
    </source>
</evidence>
<evidence type="ECO:0000256" key="11">
    <source>
        <dbReference type="ARBA" id="ARBA00022982"/>
    </source>
</evidence>
<feature type="transmembrane region" description="Helical" evidence="18">
    <location>
        <begin position="311"/>
        <end position="334"/>
    </location>
</feature>
<protein>
    <recommendedName>
        <fullName evidence="5 18">NADH-ubiquinone oxidoreductase chain 2</fullName>
        <ecNumber evidence="4 18">7.1.1.2</ecNumber>
    </recommendedName>
</protein>
<evidence type="ECO:0000259" key="19">
    <source>
        <dbReference type="Pfam" id="PF00361"/>
    </source>
</evidence>
<evidence type="ECO:0000256" key="10">
    <source>
        <dbReference type="ARBA" id="ARBA00022967"/>
    </source>
</evidence>
<dbReference type="InterPro" id="IPR050175">
    <property type="entry name" value="Complex_I_Subunit_2"/>
</dbReference>
<keyword evidence="9 18" id="KW-0999">Mitochondrion inner membrane</keyword>
<evidence type="ECO:0000256" key="8">
    <source>
        <dbReference type="ARBA" id="ARBA00022692"/>
    </source>
</evidence>
<feature type="domain" description="NADH:quinone oxidoreductase/Mrp antiporter transmembrane" evidence="19">
    <location>
        <begin position="25"/>
        <end position="80"/>
    </location>
</feature>
<comment type="similarity">
    <text evidence="3 18">Belongs to the complex I subunit 2 family.</text>
</comment>
<evidence type="ECO:0000256" key="16">
    <source>
        <dbReference type="ARBA" id="ARBA00023136"/>
    </source>
</evidence>
<name>U5TX40_9EUCA</name>
<feature type="transmembrane region" description="Helical" evidence="18">
    <location>
        <begin position="226"/>
        <end position="246"/>
    </location>
</feature>
<keyword evidence="10 18" id="KW-1278">Translocase</keyword>
<dbReference type="EMBL" id="KF546209">
    <property type="protein sequence ID" value="AGZ13067.1"/>
    <property type="molecule type" value="Genomic_DNA"/>
</dbReference>
<geneLocation type="mitochondrion" evidence="20"/>
<feature type="domain" description="NADH:quinone oxidoreductase/Mrp antiporter transmembrane" evidence="19">
    <location>
        <begin position="84"/>
        <end position="281"/>
    </location>
</feature>
<keyword evidence="6" id="KW-0813">Transport</keyword>
<comment type="subcellular location">
    <subcellularLocation>
        <location evidence="2 18">Mitochondrion inner membrane</location>
        <topology evidence="2 18">Multi-pass membrane protein</topology>
    </subcellularLocation>
</comment>
<evidence type="ECO:0000256" key="7">
    <source>
        <dbReference type="ARBA" id="ARBA00022660"/>
    </source>
</evidence>
<evidence type="ECO:0000256" key="15">
    <source>
        <dbReference type="ARBA" id="ARBA00023128"/>
    </source>
</evidence>
<dbReference type="GO" id="GO:0006120">
    <property type="term" value="P:mitochondrial electron transport, NADH to ubiquinone"/>
    <property type="evidence" value="ECO:0007669"/>
    <property type="project" value="InterPro"/>
</dbReference>
<comment type="catalytic activity">
    <reaction evidence="17 18">
        <text>a ubiquinone + NADH + 5 H(+)(in) = a ubiquinol + NAD(+) + 4 H(+)(out)</text>
        <dbReference type="Rhea" id="RHEA:29091"/>
        <dbReference type="Rhea" id="RHEA-COMP:9565"/>
        <dbReference type="Rhea" id="RHEA-COMP:9566"/>
        <dbReference type="ChEBI" id="CHEBI:15378"/>
        <dbReference type="ChEBI" id="CHEBI:16389"/>
        <dbReference type="ChEBI" id="CHEBI:17976"/>
        <dbReference type="ChEBI" id="CHEBI:57540"/>
        <dbReference type="ChEBI" id="CHEBI:57945"/>
        <dbReference type="EC" id="7.1.1.2"/>
    </reaction>
</comment>
<dbReference type="EC" id="7.1.1.2" evidence="4 18"/>
<evidence type="ECO:0000313" key="20">
    <source>
        <dbReference type="EMBL" id="AGZ13067.1"/>
    </source>
</evidence>
<dbReference type="InterPro" id="IPR001750">
    <property type="entry name" value="ND/Mrp_TM"/>
</dbReference>
<accession>U5TX40</accession>
<organism evidence="20">
    <name type="scientific">Engaeus lengana</name>
    <dbReference type="NCBI Taxonomy" id="552816"/>
    <lineage>
        <taxon>Eukaryota</taxon>
        <taxon>Metazoa</taxon>
        <taxon>Ecdysozoa</taxon>
        <taxon>Arthropoda</taxon>
        <taxon>Crustacea</taxon>
        <taxon>Multicrustacea</taxon>
        <taxon>Malacostraca</taxon>
        <taxon>Eumalacostraca</taxon>
        <taxon>Eucarida</taxon>
        <taxon>Decapoda</taxon>
        <taxon>Pleocyemata</taxon>
        <taxon>Astacidea</taxon>
        <taxon>Parastacoidea</taxon>
        <taxon>Parastacidae</taxon>
        <taxon>Engaeus</taxon>
    </lineage>
</organism>
<evidence type="ECO:0000256" key="2">
    <source>
        <dbReference type="ARBA" id="ARBA00004448"/>
    </source>
</evidence>
<keyword evidence="12 18" id="KW-1133">Transmembrane helix</keyword>
<evidence type="ECO:0000256" key="12">
    <source>
        <dbReference type="ARBA" id="ARBA00022989"/>
    </source>
</evidence>
<evidence type="ECO:0000256" key="9">
    <source>
        <dbReference type="ARBA" id="ARBA00022792"/>
    </source>
</evidence>
<feature type="transmembrane region" description="Helical" evidence="18">
    <location>
        <begin position="266"/>
        <end position="290"/>
    </location>
</feature>
<keyword evidence="14 18" id="KW-0830">Ubiquinone</keyword>